<gene>
    <name evidence="1" type="ORF">OPT61_g2922</name>
</gene>
<dbReference type="Proteomes" id="UP001153331">
    <property type="component" value="Unassembled WGS sequence"/>
</dbReference>
<protein>
    <submittedName>
        <fullName evidence="1">Uncharacterized protein</fullName>
    </submittedName>
</protein>
<organism evidence="1 2">
    <name type="scientific">Boeremia exigua</name>
    <dbReference type="NCBI Taxonomy" id="749465"/>
    <lineage>
        <taxon>Eukaryota</taxon>
        <taxon>Fungi</taxon>
        <taxon>Dikarya</taxon>
        <taxon>Ascomycota</taxon>
        <taxon>Pezizomycotina</taxon>
        <taxon>Dothideomycetes</taxon>
        <taxon>Pleosporomycetidae</taxon>
        <taxon>Pleosporales</taxon>
        <taxon>Pleosporineae</taxon>
        <taxon>Didymellaceae</taxon>
        <taxon>Boeremia</taxon>
    </lineage>
</organism>
<evidence type="ECO:0000313" key="1">
    <source>
        <dbReference type="EMBL" id="KAJ8115429.1"/>
    </source>
</evidence>
<proteinExistence type="predicted"/>
<reference evidence="1" key="1">
    <citation type="submission" date="2022-11" db="EMBL/GenBank/DDBJ databases">
        <title>Genome Sequence of Boeremia exigua.</title>
        <authorList>
            <person name="Buettner E."/>
        </authorList>
    </citation>
    <scope>NUCLEOTIDE SEQUENCE</scope>
    <source>
        <strain evidence="1">CU02</strain>
    </source>
</reference>
<name>A0ACC2IJP9_9PLEO</name>
<dbReference type="EMBL" id="JAPHNI010000140">
    <property type="protein sequence ID" value="KAJ8115429.1"/>
    <property type="molecule type" value="Genomic_DNA"/>
</dbReference>
<evidence type="ECO:0000313" key="2">
    <source>
        <dbReference type="Proteomes" id="UP001153331"/>
    </source>
</evidence>
<sequence length="290" mass="33421">MTMSRLVYFIDEMEQGHVLPIGLAYDETVCAKYYYNRKHQGDKPITQTITLRKAVINDTFYRFPFMYRRCGTRCVNEGLSAANRDHWIEKVTGEKRVIAKTMNKHQPDKPKTSTEVFKDVLRMVNETPSNDRAEIEALRKENERLKSKLALQKKQVSNEEQKHRKSLKALTVELAKTKQSEACLDGTKRYLDKQLHKYKYCWKEEEQASCAANKRAETAEANAKKAAEENSRQLVENARRLEAAEKAAADAEDRVLRIWTEMKKVKDVGGSKRDSGDSTSDTQSKKMKCT</sequence>
<comment type="caution">
    <text evidence="1">The sequence shown here is derived from an EMBL/GenBank/DDBJ whole genome shotgun (WGS) entry which is preliminary data.</text>
</comment>
<keyword evidence="2" id="KW-1185">Reference proteome</keyword>
<accession>A0ACC2IJP9</accession>